<organism evidence="1 2">
    <name type="scientific">PS1 clade bacterium</name>
    <dbReference type="NCBI Taxonomy" id="2175152"/>
    <lineage>
        <taxon>Bacteria</taxon>
        <taxon>Pseudomonadati</taxon>
        <taxon>Pseudomonadota</taxon>
        <taxon>Alphaproteobacteria</taxon>
        <taxon>PS1 clade</taxon>
    </lineage>
</organism>
<dbReference type="CDD" id="cd02042">
    <property type="entry name" value="ParAB_family"/>
    <property type="match status" value="1"/>
</dbReference>
<sequence>MPQAGPFVIVVGNEKGGAGKTTVSMHLIAALLNAGKRVGAIDLDIRQRSLSNYIEYRRRWVGKREIAMPEQIELEATTGHSIIDRQKEEADAFVNALGQLRTRNDFVIVDCPGADSYFARLGHAAADMLITPMNESFVDFDLLAKVDPETLTIQRPSIYAENVWSCRKARAQADGGSIDWVILRNRTSHIHAKNRQRLEEALNELSKRLGFRQVPGFCERVVYREMFPAGLTLLDLSDEETGPGLTMSHVAARAELAAMLAALQLPGLAADERAAKEGA</sequence>
<dbReference type="EMBL" id="JADHOK010000026">
    <property type="protein sequence ID" value="MBL6761658.1"/>
    <property type="molecule type" value="Genomic_DNA"/>
</dbReference>
<dbReference type="SUPFAM" id="SSF52540">
    <property type="entry name" value="P-loop containing nucleoside triphosphate hydrolases"/>
    <property type="match status" value="1"/>
</dbReference>
<dbReference type="InterPro" id="IPR050678">
    <property type="entry name" value="DNA_Partitioning_ATPase"/>
</dbReference>
<dbReference type="InterPro" id="IPR015223">
    <property type="entry name" value="MipZ"/>
</dbReference>
<dbReference type="Pfam" id="PF09140">
    <property type="entry name" value="MipZ"/>
    <property type="match status" value="1"/>
</dbReference>
<reference evidence="1" key="1">
    <citation type="submission" date="2020-10" db="EMBL/GenBank/DDBJ databases">
        <title>Microbiome of the Black Sea water column analyzed by genome centric metagenomics.</title>
        <authorList>
            <person name="Cabello-Yeves P.J."/>
            <person name="Callieri C."/>
            <person name="Picazo A."/>
            <person name="Mehrshad M."/>
            <person name="Haro-Moreno J.M."/>
            <person name="Roda-Garcia J."/>
            <person name="Dzembekova N."/>
            <person name="Slabakova V."/>
            <person name="Slabakova N."/>
            <person name="Moncheva S."/>
            <person name="Rodriguez-Valera F."/>
        </authorList>
    </citation>
    <scope>NUCLEOTIDE SEQUENCE</scope>
    <source>
        <strain evidence="1">BS307-5m-G5</strain>
    </source>
</reference>
<evidence type="ECO:0000313" key="1">
    <source>
        <dbReference type="EMBL" id="MBL6761658.1"/>
    </source>
</evidence>
<proteinExistence type="predicted"/>
<comment type="caution">
    <text evidence="1">The sequence shown here is derived from an EMBL/GenBank/DDBJ whole genome shotgun (WGS) entry which is preliminary data.</text>
</comment>
<gene>
    <name evidence="1" type="ORF">ISQ19_03065</name>
</gene>
<dbReference type="AlphaFoldDB" id="A0A937HJQ6"/>
<protein>
    <submittedName>
        <fullName evidence="1">AAA family ATPase</fullName>
    </submittedName>
</protein>
<name>A0A937HJQ6_9PROT</name>
<dbReference type="Proteomes" id="UP000785783">
    <property type="component" value="Unassembled WGS sequence"/>
</dbReference>
<evidence type="ECO:0000313" key="2">
    <source>
        <dbReference type="Proteomes" id="UP000785783"/>
    </source>
</evidence>
<dbReference type="PANTHER" id="PTHR13696">
    <property type="entry name" value="P-LOOP CONTAINING NUCLEOSIDE TRIPHOSPHATE HYDROLASE"/>
    <property type="match status" value="1"/>
</dbReference>
<dbReference type="InterPro" id="IPR027417">
    <property type="entry name" value="P-loop_NTPase"/>
</dbReference>
<accession>A0A937HJQ6</accession>
<dbReference type="Gene3D" id="3.40.50.300">
    <property type="entry name" value="P-loop containing nucleotide triphosphate hydrolases"/>
    <property type="match status" value="1"/>
</dbReference>
<dbReference type="PANTHER" id="PTHR13696:SF96">
    <property type="entry name" value="COBQ_COBB_MIND_PARA NUCLEOTIDE BINDING DOMAIN-CONTAINING PROTEIN"/>
    <property type="match status" value="1"/>
</dbReference>